<dbReference type="AlphaFoldDB" id="A0A7S4K4Y2"/>
<accession>A0A7S4K4Y2</accession>
<evidence type="ECO:0000259" key="2">
    <source>
        <dbReference type="Pfam" id="PF00646"/>
    </source>
</evidence>
<proteinExistence type="predicted"/>
<reference evidence="3" key="1">
    <citation type="submission" date="2021-01" db="EMBL/GenBank/DDBJ databases">
        <authorList>
            <person name="Corre E."/>
            <person name="Pelletier E."/>
            <person name="Niang G."/>
            <person name="Scheremetjew M."/>
            <person name="Finn R."/>
            <person name="Kale V."/>
            <person name="Holt S."/>
            <person name="Cochrane G."/>
            <person name="Meng A."/>
            <person name="Brown T."/>
            <person name="Cohen L."/>
        </authorList>
    </citation>
    <scope>NUCLEOTIDE SEQUENCE</scope>
    <source>
        <strain evidence="3">Isolate 1302-5</strain>
    </source>
</reference>
<feature type="domain" description="F-box" evidence="2">
    <location>
        <begin position="48"/>
        <end position="86"/>
    </location>
</feature>
<feature type="region of interest" description="Disordered" evidence="1">
    <location>
        <begin position="1"/>
        <end position="42"/>
    </location>
</feature>
<organism evidence="3">
    <name type="scientific">Odontella aurita</name>
    <dbReference type="NCBI Taxonomy" id="265563"/>
    <lineage>
        <taxon>Eukaryota</taxon>
        <taxon>Sar</taxon>
        <taxon>Stramenopiles</taxon>
        <taxon>Ochrophyta</taxon>
        <taxon>Bacillariophyta</taxon>
        <taxon>Mediophyceae</taxon>
        <taxon>Biddulphiophycidae</taxon>
        <taxon>Eupodiscales</taxon>
        <taxon>Odontellaceae</taxon>
        <taxon>Odontella</taxon>
    </lineage>
</organism>
<protein>
    <recommendedName>
        <fullName evidence="2">F-box domain-containing protein</fullName>
    </recommendedName>
</protein>
<dbReference type="InterPro" id="IPR036047">
    <property type="entry name" value="F-box-like_dom_sf"/>
</dbReference>
<dbReference type="Pfam" id="PF00646">
    <property type="entry name" value="F-box"/>
    <property type="match status" value="1"/>
</dbReference>
<sequence length="345" mass="39256">MNSESATSAPRKRRTCSEGSAQGDDSKRQKHVPANASADKAEDRSLLRDLPRDCWVRLLEYIAGEDLANVSLVSHECREVCRSPTLDQNRVATVVCTEDNPFFYQSNTVTLLLTIRRASMEGVFGEQYTTLRIDRASLLAKTTNKKFLPLLRGWRIPHVTILDISVPDTAAEKEKKLFACIPRMFARLLPGLKEVNMSNVQVAQSALSDFAKYCPKLEKLRWDASSGSAFATGQDMQKCENLRELYLDDCNLYVPNTEHEAILFQIEDNDEYCILLHCNSKLERVSLRNATYHLYGKEKERKAFTQSSLMRFARATKNMKWFRSDLSAANIVKLRSKRPGVIFLT</sequence>
<dbReference type="InterPro" id="IPR032675">
    <property type="entry name" value="LRR_dom_sf"/>
</dbReference>
<dbReference type="SUPFAM" id="SSF52047">
    <property type="entry name" value="RNI-like"/>
    <property type="match status" value="1"/>
</dbReference>
<dbReference type="Gene3D" id="1.20.1280.50">
    <property type="match status" value="1"/>
</dbReference>
<dbReference type="InterPro" id="IPR001810">
    <property type="entry name" value="F-box_dom"/>
</dbReference>
<dbReference type="SUPFAM" id="SSF81383">
    <property type="entry name" value="F-box domain"/>
    <property type="match status" value="1"/>
</dbReference>
<dbReference type="CDD" id="cd09917">
    <property type="entry name" value="F-box_SF"/>
    <property type="match status" value="1"/>
</dbReference>
<evidence type="ECO:0000256" key="1">
    <source>
        <dbReference type="SAM" id="MobiDB-lite"/>
    </source>
</evidence>
<gene>
    <name evidence="3" type="ORF">OAUR00152_LOCUS39316</name>
</gene>
<evidence type="ECO:0000313" key="3">
    <source>
        <dbReference type="EMBL" id="CAE2284072.1"/>
    </source>
</evidence>
<name>A0A7S4K4Y2_9STRA</name>
<dbReference type="EMBL" id="HBKQ01057569">
    <property type="protein sequence ID" value="CAE2284072.1"/>
    <property type="molecule type" value="Transcribed_RNA"/>
</dbReference>
<dbReference type="Gene3D" id="3.80.10.10">
    <property type="entry name" value="Ribonuclease Inhibitor"/>
    <property type="match status" value="1"/>
</dbReference>